<dbReference type="Proteomes" id="UP001152799">
    <property type="component" value="Chromosome 1"/>
</dbReference>
<dbReference type="EMBL" id="OU892277">
    <property type="protein sequence ID" value="CAG9760273.1"/>
    <property type="molecule type" value="Genomic_DNA"/>
</dbReference>
<feature type="coiled-coil region" evidence="1">
    <location>
        <begin position="61"/>
        <end position="106"/>
    </location>
</feature>
<sequence>MSPIMQYKCCRNKTCHVLSCIQCHSIWHGSCLERKIGNLESRKTLCSKNCEKAYGEQVEAEDRLGKEIEQLRTKLTKKEEQIEILRYEAEERADELLKEIESLTKQNKEKDVFIQTQRRQSRDFKDIAETSEEELLKEINKRETTFVKLNKELVKFQQKCADMEKAICILKEQNEKAQLNIEEFENTKTAMLTSIEHLSNKNCNFYSVCILCMSVNFVN</sequence>
<protein>
    <submittedName>
        <fullName evidence="2">Uncharacterized protein</fullName>
    </submittedName>
</protein>
<keyword evidence="3" id="KW-1185">Reference proteome</keyword>
<evidence type="ECO:0000256" key="1">
    <source>
        <dbReference type="SAM" id="Coils"/>
    </source>
</evidence>
<accession>A0A9N9MAI1</accession>
<name>A0A9N9MAI1_9CUCU</name>
<gene>
    <name evidence="2" type="ORF">CEUTPL_LOCUS1009</name>
</gene>
<keyword evidence="1" id="KW-0175">Coiled coil</keyword>
<reference evidence="2" key="1">
    <citation type="submission" date="2022-01" db="EMBL/GenBank/DDBJ databases">
        <authorList>
            <person name="King R."/>
        </authorList>
    </citation>
    <scope>NUCLEOTIDE SEQUENCE</scope>
</reference>
<dbReference type="OrthoDB" id="6773773at2759"/>
<evidence type="ECO:0000313" key="3">
    <source>
        <dbReference type="Proteomes" id="UP001152799"/>
    </source>
</evidence>
<dbReference type="AlphaFoldDB" id="A0A9N9MAI1"/>
<proteinExistence type="predicted"/>
<evidence type="ECO:0000313" key="2">
    <source>
        <dbReference type="EMBL" id="CAG9760273.1"/>
    </source>
</evidence>
<organism evidence="2 3">
    <name type="scientific">Ceutorhynchus assimilis</name>
    <name type="common">cabbage seed weevil</name>
    <dbReference type="NCBI Taxonomy" id="467358"/>
    <lineage>
        <taxon>Eukaryota</taxon>
        <taxon>Metazoa</taxon>
        <taxon>Ecdysozoa</taxon>
        <taxon>Arthropoda</taxon>
        <taxon>Hexapoda</taxon>
        <taxon>Insecta</taxon>
        <taxon>Pterygota</taxon>
        <taxon>Neoptera</taxon>
        <taxon>Endopterygota</taxon>
        <taxon>Coleoptera</taxon>
        <taxon>Polyphaga</taxon>
        <taxon>Cucujiformia</taxon>
        <taxon>Curculionidae</taxon>
        <taxon>Ceutorhynchinae</taxon>
        <taxon>Ceutorhynchus</taxon>
    </lineage>
</organism>